<sequence>MRRPGPGRRKDNIVQLDGETILFPIIGDPIAQVRSPRYLTEILAARGVNAIVPPVHVHRDHVAATLESFRHLQNLRGVVVTIPHKIASIECCDVVSERARFVGSVNVIHKDAEGRLIGDNVDGYGYLDGIRALGFEVKDKCALLVGAGGAGSAVAYEILDRGAAHLSIADLDATRRDRIIAALDARFPGRVGPGSDDPTGMDLVANVTPCGMRAGDPFPADPAKMHAGQFVADAITRPEVSPMVAAARALGCKTMTGAGMFNAEAERLVDFLLGQGLPPYPAKEEEAA</sequence>
<dbReference type="PANTHER" id="PTHR21089:SF1">
    <property type="entry name" value="BIFUNCTIONAL 3-DEHYDROQUINATE DEHYDRATASE_SHIKIMATE DEHYDROGENASE, CHLOROPLASTIC"/>
    <property type="match status" value="1"/>
</dbReference>
<dbReference type="Gene3D" id="3.40.50.720">
    <property type="entry name" value="NAD(P)-binding Rossmann-like Domain"/>
    <property type="match status" value="1"/>
</dbReference>
<name>A0A6L7G4K4_9RHOB</name>
<dbReference type="InterPro" id="IPR022893">
    <property type="entry name" value="Shikimate_DH_fam"/>
</dbReference>
<dbReference type="Gene3D" id="3.40.50.10860">
    <property type="entry name" value="Leucine Dehydrogenase, chain A, domain 1"/>
    <property type="match status" value="1"/>
</dbReference>
<evidence type="ECO:0000313" key="6">
    <source>
        <dbReference type="Proteomes" id="UP000477911"/>
    </source>
</evidence>
<comment type="pathway">
    <text evidence="1">Metabolic intermediate biosynthesis; chorismate biosynthesis; chorismate from D-erythrose 4-phosphate and phosphoenolpyruvate: step 4/7.</text>
</comment>
<organism evidence="5 6">
    <name type="scientific">Pseudooceanicola albus</name>
    <dbReference type="NCBI Taxonomy" id="2692189"/>
    <lineage>
        <taxon>Bacteria</taxon>
        <taxon>Pseudomonadati</taxon>
        <taxon>Pseudomonadota</taxon>
        <taxon>Alphaproteobacteria</taxon>
        <taxon>Rhodobacterales</taxon>
        <taxon>Paracoccaceae</taxon>
        <taxon>Pseudooceanicola</taxon>
    </lineage>
</organism>
<keyword evidence="3" id="KW-0028">Amino-acid biosynthesis</keyword>
<dbReference type="GO" id="GO:0050661">
    <property type="term" value="F:NADP binding"/>
    <property type="evidence" value="ECO:0007669"/>
    <property type="project" value="TreeGrafter"/>
</dbReference>
<reference evidence="5 6" key="1">
    <citation type="submission" date="2019-12" db="EMBL/GenBank/DDBJ databases">
        <authorList>
            <person name="Li M."/>
        </authorList>
    </citation>
    <scope>NUCLEOTIDE SEQUENCE [LARGE SCALE GENOMIC DNA]</scope>
    <source>
        <strain evidence="5 6">GBMRC 2024</strain>
    </source>
</reference>
<evidence type="ECO:0000259" key="4">
    <source>
        <dbReference type="Pfam" id="PF08501"/>
    </source>
</evidence>
<dbReference type="GO" id="GO:0009423">
    <property type="term" value="P:chorismate biosynthetic process"/>
    <property type="evidence" value="ECO:0007669"/>
    <property type="project" value="TreeGrafter"/>
</dbReference>
<dbReference type="InterPro" id="IPR046346">
    <property type="entry name" value="Aminoacid_DH-like_N_sf"/>
</dbReference>
<dbReference type="GO" id="GO:0004764">
    <property type="term" value="F:shikimate 3-dehydrogenase (NADP+) activity"/>
    <property type="evidence" value="ECO:0007669"/>
    <property type="project" value="InterPro"/>
</dbReference>
<dbReference type="InterPro" id="IPR036291">
    <property type="entry name" value="NAD(P)-bd_dom_sf"/>
</dbReference>
<gene>
    <name evidence="5" type="ORF">GR170_13865</name>
</gene>
<accession>A0A6L7G4K4</accession>
<dbReference type="GO" id="GO:0009073">
    <property type="term" value="P:aromatic amino acid family biosynthetic process"/>
    <property type="evidence" value="ECO:0007669"/>
    <property type="project" value="UniProtKB-KW"/>
</dbReference>
<dbReference type="PANTHER" id="PTHR21089">
    <property type="entry name" value="SHIKIMATE DEHYDROGENASE"/>
    <property type="match status" value="1"/>
</dbReference>
<keyword evidence="6" id="KW-1185">Reference proteome</keyword>
<proteinExistence type="predicted"/>
<evidence type="ECO:0000256" key="3">
    <source>
        <dbReference type="ARBA" id="ARBA00023141"/>
    </source>
</evidence>
<comment type="caution">
    <text evidence="5">The sequence shown here is derived from an EMBL/GenBank/DDBJ whole genome shotgun (WGS) entry which is preliminary data.</text>
</comment>
<protein>
    <submittedName>
        <fullName evidence="5">Shikimate dehydrogenase</fullName>
    </submittedName>
</protein>
<dbReference type="GO" id="GO:0019632">
    <property type="term" value="P:shikimate metabolic process"/>
    <property type="evidence" value="ECO:0007669"/>
    <property type="project" value="TreeGrafter"/>
</dbReference>
<dbReference type="SUPFAM" id="SSF53223">
    <property type="entry name" value="Aminoacid dehydrogenase-like, N-terminal domain"/>
    <property type="match status" value="1"/>
</dbReference>
<evidence type="ECO:0000313" key="5">
    <source>
        <dbReference type="EMBL" id="MXN18931.1"/>
    </source>
</evidence>
<evidence type="ECO:0000256" key="2">
    <source>
        <dbReference type="ARBA" id="ARBA00023002"/>
    </source>
</evidence>
<feature type="domain" description="Shikimate dehydrogenase substrate binding N-terminal" evidence="4">
    <location>
        <begin position="25"/>
        <end position="108"/>
    </location>
</feature>
<dbReference type="Proteomes" id="UP000477911">
    <property type="component" value="Unassembled WGS sequence"/>
</dbReference>
<keyword evidence="2" id="KW-0560">Oxidoreductase</keyword>
<dbReference type="InterPro" id="IPR013708">
    <property type="entry name" value="Shikimate_DH-bd_N"/>
</dbReference>
<dbReference type="SUPFAM" id="SSF51735">
    <property type="entry name" value="NAD(P)-binding Rossmann-fold domains"/>
    <property type="match status" value="1"/>
</dbReference>
<dbReference type="EMBL" id="WUMU01000016">
    <property type="protein sequence ID" value="MXN18931.1"/>
    <property type="molecule type" value="Genomic_DNA"/>
</dbReference>
<dbReference type="AlphaFoldDB" id="A0A6L7G4K4"/>
<evidence type="ECO:0000256" key="1">
    <source>
        <dbReference type="ARBA" id="ARBA00004871"/>
    </source>
</evidence>
<dbReference type="GO" id="GO:0005829">
    <property type="term" value="C:cytosol"/>
    <property type="evidence" value="ECO:0007669"/>
    <property type="project" value="TreeGrafter"/>
</dbReference>
<keyword evidence="3" id="KW-0057">Aromatic amino acid biosynthesis</keyword>
<dbReference type="Pfam" id="PF08501">
    <property type="entry name" value="Shikimate_dh_N"/>
    <property type="match status" value="1"/>
</dbReference>